<comment type="caution">
    <text evidence="2">The sequence shown here is derived from an EMBL/GenBank/DDBJ whole genome shotgun (WGS) entry which is preliminary data.</text>
</comment>
<dbReference type="GeneID" id="34566570"/>
<feature type="region of interest" description="Disordered" evidence="1">
    <location>
        <begin position="432"/>
        <end position="451"/>
    </location>
</feature>
<name>A0A1G4AQ82_9PEZI</name>
<feature type="compositionally biased region" description="Low complexity" evidence="1">
    <location>
        <begin position="219"/>
        <end position="244"/>
    </location>
</feature>
<accession>A0A1G4AQ82</accession>
<feature type="region of interest" description="Disordered" evidence="1">
    <location>
        <begin position="201"/>
        <end position="244"/>
    </location>
</feature>
<evidence type="ECO:0000313" key="2">
    <source>
        <dbReference type="EMBL" id="OHE91243.1"/>
    </source>
</evidence>
<gene>
    <name evidence="2" type="ORF">CORC01_13443</name>
</gene>
<dbReference type="RefSeq" id="XP_022468416.1">
    <property type="nucleotide sequence ID" value="XM_022625060.1"/>
</dbReference>
<feature type="compositionally biased region" description="Pro residues" evidence="1">
    <location>
        <begin position="363"/>
        <end position="385"/>
    </location>
</feature>
<dbReference type="AlphaFoldDB" id="A0A1G4AQ82"/>
<evidence type="ECO:0000256" key="1">
    <source>
        <dbReference type="SAM" id="MobiDB-lite"/>
    </source>
</evidence>
<dbReference type="EMBL" id="MJBS01000193">
    <property type="protein sequence ID" value="OHE91243.1"/>
    <property type="molecule type" value="Genomic_DNA"/>
</dbReference>
<dbReference type="OrthoDB" id="5408296at2759"/>
<reference evidence="2 3" key="1">
    <citation type="submission" date="2016-09" db="EMBL/GenBank/DDBJ databases">
        <authorList>
            <person name="Capua I."/>
            <person name="De Benedictis P."/>
            <person name="Joannis T."/>
            <person name="Lombin L.H."/>
            <person name="Cattoli G."/>
        </authorList>
    </citation>
    <scope>NUCLEOTIDE SEQUENCE [LARGE SCALE GENOMIC DNA]</scope>
    <source>
        <strain evidence="2 3">IMI 309357</strain>
    </source>
</reference>
<feature type="region of interest" description="Disordered" evidence="1">
    <location>
        <begin position="456"/>
        <end position="483"/>
    </location>
</feature>
<dbReference type="Proteomes" id="UP000176998">
    <property type="component" value="Unassembled WGS sequence"/>
</dbReference>
<feature type="compositionally biased region" description="Low complexity" evidence="1">
    <location>
        <begin position="386"/>
        <end position="418"/>
    </location>
</feature>
<feature type="region of interest" description="Disordered" evidence="1">
    <location>
        <begin position="296"/>
        <end position="426"/>
    </location>
</feature>
<protein>
    <submittedName>
        <fullName evidence="2">Uncharacterized protein</fullName>
    </submittedName>
</protein>
<evidence type="ECO:0000313" key="3">
    <source>
        <dbReference type="Proteomes" id="UP000176998"/>
    </source>
</evidence>
<sequence>MATRPGEENVATLHKSTQMKMAADWPQTLNSFGDVHYFYGPPTSNPPHHRFDKGSYVYLFENATDRRARIEIANQPGTEDQDAFDGFLDKTHVRYSYSHQCMVTLIVGDTTDQMEWHLPTYDPQNQNKYHYKLHSLDIYFWKAEDALQFVNGIRFVLPPSQVEILDEPQQQQQVHQAQHHQTQHQPVSSVVQQLEHVAISDPAYGTPRGAPAQNGSGFAGPPTSAVAAPPAQQQDPQQHQQQPASFVPMAYNPAAPAAPETIRHREKTPPPEDGVADPLAAAVAYDAQAPFSPGFVPPPGFQSGQGIGLPPPPPPPQFGGHPGGQPVLQRAVTMPAQAVHGGGLASPGLGNPYGSPFPSSPGFAPPPPPPPPQLQQPQPATPQPQQPAAVAHAPPTPPITATAASAPPGATAPAPMSPTLGGFSQYSYSISAGANQQQQQQQQAFDYSIHQQAYRPTEMEASKHKAYTGKQDPSGKLESNVGRLEKGVTGMLRKFEKKFG</sequence>
<keyword evidence="3" id="KW-1185">Reference proteome</keyword>
<dbReference type="STRING" id="1209926.A0A1G4AQ82"/>
<proteinExistence type="predicted"/>
<organism evidence="2 3">
    <name type="scientific">Colletotrichum orchidophilum</name>
    <dbReference type="NCBI Taxonomy" id="1209926"/>
    <lineage>
        <taxon>Eukaryota</taxon>
        <taxon>Fungi</taxon>
        <taxon>Dikarya</taxon>
        <taxon>Ascomycota</taxon>
        <taxon>Pezizomycotina</taxon>
        <taxon>Sordariomycetes</taxon>
        <taxon>Hypocreomycetidae</taxon>
        <taxon>Glomerellales</taxon>
        <taxon>Glomerellaceae</taxon>
        <taxon>Colletotrichum</taxon>
    </lineage>
</organism>
<feature type="region of interest" description="Disordered" evidence="1">
    <location>
        <begin position="167"/>
        <end position="189"/>
    </location>
</feature>